<dbReference type="AlphaFoldDB" id="A0A1B6EUQ2"/>
<dbReference type="EMBL" id="GECZ01028044">
    <property type="protein sequence ID" value="JAS41725.1"/>
    <property type="molecule type" value="Transcribed_RNA"/>
</dbReference>
<proteinExistence type="predicted"/>
<organism evidence="1">
    <name type="scientific">Cuerna arida</name>
    <dbReference type="NCBI Taxonomy" id="1464854"/>
    <lineage>
        <taxon>Eukaryota</taxon>
        <taxon>Metazoa</taxon>
        <taxon>Ecdysozoa</taxon>
        <taxon>Arthropoda</taxon>
        <taxon>Hexapoda</taxon>
        <taxon>Insecta</taxon>
        <taxon>Pterygota</taxon>
        <taxon>Neoptera</taxon>
        <taxon>Paraneoptera</taxon>
        <taxon>Hemiptera</taxon>
        <taxon>Auchenorrhyncha</taxon>
        <taxon>Membracoidea</taxon>
        <taxon>Cicadellidae</taxon>
        <taxon>Cicadellinae</taxon>
        <taxon>Proconiini</taxon>
        <taxon>Cuerna</taxon>
    </lineage>
</organism>
<feature type="non-terminal residue" evidence="1">
    <location>
        <position position="139"/>
    </location>
</feature>
<sequence>VTKLANGNKYDPQKAYVEEVLGEVDPETGRIETPHGTIDMKSNQILVNDIKGGKIEKSPVEIDETSGQIFCKHSQNVIDPKTNKVDHSLAQIISIVDLHDPVVELKSEIIDKRNNEKIFTDNSRGRLNYSSGDLDTKYG</sequence>
<accession>A0A1B6EUQ2</accession>
<gene>
    <name evidence="1" type="ORF">g.4258</name>
</gene>
<feature type="non-terminal residue" evidence="1">
    <location>
        <position position="1"/>
    </location>
</feature>
<evidence type="ECO:0000313" key="1">
    <source>
        <dbReference type="EMBL" id="JAS41725.1"/>
    </source>
</evidence>
<reference evidence="1" key="1">
    <citation type="submission" date="2015-11" db="EMBL/GenBank/DDBJ databases">
        <title>De novo transcriptome assembly of four potential Pierce s Disease insect vectors from Arizona vineyards.</title>
        <authorList>
            <person name="Tassone E.E."/>
        </authorList>
    </citation>
    <scope>NUCLEOTIDE SEQUENCE</scope>
</reference>
<name>A0A1B6EUQ2_9HEMI</name>
<protein>
    <submittedName>
        <fullName evidence="1">Uncharacterized protein</fullName>
    </submittedName>
</protein>